<proteinExistence type="predicted"/>
<dbReference type="Proteomes" id="UP000018721">
    <property type="component" value="Unassembled WGS sequence"/>
</dbReference>
<dbReference type="HOGENOM" id="CLU_2854518_0_0_1"/>
<organism evidence="1 2">
    <name type="scientific">Phytophthora nicotianae P1569</name>
    <dbReference type="NCBI Taxonomy" id="1317065"/>
    <lineage>
        <taxon>Eukaryota</taxon>
        <taxon>Sar</taxon>
        <taxon>Stramenopiles</taxon>
        <taxon>Oomycota</taxon>
        <taxon>Peronosporomycetes</taxon>
        <taxon>Peronosporales</taxon>
        <taxon>Peronosporaceae</taxon>
        <taxon>Phytophthora</taxon>
    </lineage>
</organism>
<dbReference type="EMBL" id="ANIZ01001352">
    <property type="protein sequence ID" value="ETI48172.1"/>
    <property type="molecule type" value="Genomic_DNA"/>
</dbReference>
<gene>
    <name evidence="1" type="ORF">F443_07788</name>
</gene>
<name>V9FCP8_PHYNI</name>
<accession>V9FCP8</accession>
<keyword evidence="2" id="KW-1185">Reference proteome</keyword>
<dbReference type="AlphaFoldDB" id="V9FCP8"/>
<evidence type="ECO:0000313" key="2">
    <source>
        <dbReference type="Proteomes" id="UP000018721"/>
    </source>
</evidence>
<evidence type="ECO:0000313" key="1">
    <source>
        <dbReference type="EMBL" id="ETI48172.1"/>
    </source>
</evidence>
<protein>
    <submittedName>
        <fullName evidence="1">Uncharacterized protein</fullName>
    </submittedName>
</protein>
<sequence length="65" mass="7072">MQKEVTDNKRLQNMVRHKGIQVNVAPIKAKIKVKLCNLMSPGLAGSQHVVLAPGGCWHASAAVWI</sequence>
<reference evidence="1 2" key="1">
    <citation type="submission" date="2013-11" db="EMBL/GenBank/DDBJ databases">
        <title>The Genome Sequence of Phytophthora parasitica P1569.</title>
        <authorList>
            <consortium name="The Broad Institute Genomics Platform"/>
            <person name="Russ C."/>
            <person name="Tyler B."/>
            <person name="Panabieres F."/>
            <person name="Shan W."/>
            <person name="Tripathy S."/>
            <person name="Grunwald N."/>
            <person name="Machado M."/>
            <person name="Johnson C.S."/>
            <person name="Arredondo F."/>
            <person name="Hong C."/>
            <person name="Coffey M."/>
            <person name="Young S.K."/>
            <person name="Zeng Q."/>
            <person name="Gargeya S."/>
            <person name="Fitzgerald M."/>
            <person name="Abouelleil A."/>
            <person name="Alvarado L."/>
            <person name="Chapman S.B."/>
            <person name="Gainer-Dewar J."/>
            <person name="Goldberg J."/>
            <person name="Griggs A."/>
            <person name="Gujja S."/>
            <person name="Hansen M."/>
            <person name="Howarth C."/>
            <person name="Imamovic A."/>
            <person name="Ireland A."/>
            <person name="Larimer J."/>
            <person name="McCowan C."/>
            <person name="Murphy C."/>
            <person name="Pearson M."/>
            <person name="Poon T.W."/>
            <person name="Priest M."/>
            <person name="Roberts A."/>
            <person name="Saif S."/>
            <person name="Shea T."/>
            <person name="Sykes S."/>
            <person name="Wortman J."/>
            <person name="Nusbaum C."/>
            <person name="Birren B."/>
        </authorList>
    </citation>
    <scope>NUCLEOTIDE SEQUENCE [LARGE SCALE GENOMIC DNA]</scope>
    <source>
        <strain evidence="1 2">P1569</strain>
    </source>
</reference>
<comment type="caution">
    <text evidence="1">The sequence shown here is derived from an EMBL/GenBank/DDBJ whole genome shotgun (WGS) entry which is preliminary data.</text>
</comment>